<organism evidence="1 2">
    <name type="scientific">Stylonychia lemnae</name>
    <name type="common">Ciliate</name>
    <dbReference type="NCBI Taxonomy" id="5949"/>
    <lineage>
        <taxon>Eukaryota</taxon>
        <taxon>Sar</taxon>
        <taxon>Alveolata</taxon>
        <taxon>Ciliophora</taxon>
        <taxon>Intramacronucleata</taxon>
        <taxon>Spirotrichea</taxon>
        <taxon>Stichotrichia</taxon>
        <taxon>Sporadotrichida</taxon>
        <taxon>Oxytrichidae</taxon>
        <taxon>Stylonychinae</taxon>
        <taxon>Stylonychia</taxon>
    </lineage>
</organism>
<dbReference type="EMBL" id="CCKQ01004434">
    <property type="protein sequence ID" value="CDW75592.1"/>
    <property type="molecule type" value="Genomic_DNA"/>
</dbReference>
<gene>
    <name evidence="1" type="primary">Contig5999.g6425</name>
    <name evidence="1" type="ORF">STYLEM_4582</name>
</gene>
<evidence type="ECO:0000313" key="2">
    <source>
        <dbReference type="Proteomes" id="UP000039865"/>
    </source>
</evidence>
<protein>
    <submittedName>
        <fullName evidence="1">Uncharacterized protein</fullName>
    </submittedName>
</protein>
<sequence length="143" mass="17060">MDQSNGQQFKYRFLHRFFEGSDKIKVEIRSNDQGLTIYHVFYDEKIHAQTSITKVLKKILKVIIKQERLIKSNQIAKHEYKLTKVEILKINASNEYQSVKLFENQEQVDQMKLEDLKPYGDMVDLYGVWNFEYYKTSACCSIY</sequence>
<keyword evidence="2" id="KW-1185">Reference proteome</keyword>
<evidence type="ECO:0000313" key="1">
    <source>
        <dbReference type="EMBL" id="CDW75592.1"/>
    </source>
</evidence>
<proteinExistence type="predicted"/>
<name>A0A078A165_STYLE</name>
<reference evidence="1 2" key="1">
    <citation type="submission" date="2014-06" db="EMBL/GenBank/DDBJ databases">
        <authorList>
            <person name="Swart Estienne"/>
        </authorList>
    </citation>
    <scope>NUCLEOTIDE SEQUENCE [LARGE SCALE GENOMIC DNA]</scope>
    <source>
        <strain evidence="1 2">130c</strain>
    </source>
</reference>
<accession>A0A078A165</accession>
<dbReference type="InParanoid" id="A0A078A165"/>
<dbReference type="Proteomes" id="UP000039865">
    <property type="component" value="Unassembled WGS sequence"/>
</dbReference>
<dbReference type="AlphaFoldDB" id="A0A078A165"/>